<keyword evidence="1" id="KW-0732">Signal</keyword>
<feature type="signal peptide" evidence="1">
    <location>
        <begin position="1"/>
        <end position="24"/>
    </location>
</feature>
<accession>A0AAN9W3V3</accession>
<sequence>MEEASAFSMLFLVIFSALLTIASSQSPNAAVSCTPKPPTQLSESLAGRIVYCTNSEQKKCLDQNKVLLEGKCYTLGTPGPCREYEIVVVDKKVYDESKIVRGKCHPLFTCNNNQFEERMSYDQCCYDTTEIDNKICPREMNLRLRKNAFGEGECELISNATNSYTTPKFLLRDGFCYFPNDVLNYEYTLSTYEHRFPQLRVEHALANMTFHCTPQERACFEKDLVLFPQRDGQCYPLLSTRPCPHGHWLVLDAGALELGVLTPVCAGPRCPPGHLFMARDQRCRSLTELQTELCAGEDLLFDVFGEAHCGRFVRQKDLLRMPRRKNGDTCALQRPNPFADGFAGGQSVLMPLCGPSDQERCRLPVMHTPEKPSL</sequence>
<dbReference type="AlphaFoldDB" id="A0AAN9W3V3"/>
<comment type="caution">
    <text evidence="2">The sequence shown here is derived from an EMBL/GenBank/DDBJ whole genome shotgun (WGS) entry which is preliminary data.</text>
</comment>
<feature type="chain" id="PRO_5043052081" evidence="1">
    <location>
        <begin position="25"/>
        <end position="374"/>
    </location>
</feature>
<gene>
    <name evidence="2" type="ORF">R5R35_006752</name>
</gene>
<evidence type="ECO:0000313" key="3">
    <source>
        <dbReference type="Proteomes" id="UP001378592"/>
    </source>
</evidence>
<evidence type="ECO:0000313" key="2">
    <source>
        <dbReference type="EMBL" id="KAK7872887.1"/>
    </source>
</evidence>
<keyword evidence="3" id="KW-1185">Reference proteome</keyword>
<dbReference type="EMBL" id="JAZDUA010000019">
    <property type="protein sequence ID" value="KAK7872887.1"/>
    <property type="molecule type" value="Genomic_DNA"/>
</dbReference>
<protein>
    <submittedName>
        <fullName evidence="2">Uncharacterized protein</fullName>
    </submittedName>
</protein>
<reference evidence="2 3" key="1">
    <citation type="submission" date="2024-03" db="EMBL/GenBank/DDBJ databases">
        <title>The genome assembly and annotation of the cricket Gryllus longicercus Weissman &amp; Gray.</title>
        <authorList>
            <person name="Szrajer S."/>
            <person name="Gray D."/>
            <person name="Ylla G."/>
        </authorList>
    </citation>
    <scope>NUCLEOTIDE SEQUENCE [LARGE SCALE GENOMIC DNA]</scope>
    <source>
        <strain evidence="2">DAG 2021-001</strain>
        <tissue evidence="2">Whole body minus gut</tissue>
    </source>
</reference>
<name>A0AAN9W3V3_9ORTH</name>
<proteinExistence type="predicted"/>
<dbReference type="Proteomes" id="UP001378592">
    <property type="component" value="Unassembled WGS sequence"/>
</dbReference>
<organism evidence="2 3">
    <name type="scientific">Gryllus longicercus</name>
    <dbReference type="NCBI Taxonomy" id="2509291"/>
    <lineage>
        <taxon>Eukaryota</taxon>
        <taxon>Metazoa</taxon>
        <taxon>Ecdysozoa</taxon>
        <taxon>Arthropoda</taxon>
        <taxon>Hexapoda</taxon>
        <taxon>Insecta</taxon>
        <taxon>Pterygota</taxon>
        <taxon>Neoptera</taxon>
        <taxon>Polyneoptera</taxon>
        <taxon>Orthoptera</taxon>
        <taxon>Ensifera</taxon>
        <taxon>Gryllidea</taxon>
        <taxon>Grylloidea</taxon>
        <taxon>Gryllidae</taxon>
        <taxon>Gryllinae</taxon>
        <taxon>Gryllus</taxon>
    </lineage>
</organism>
<evidence type="ECO:0000256" key="1">
    <source>
        <dbReference type="SAM" id="SignalP"/>
    </source>
</evidence>